<reference evidence="2" key="1">
    <citation type="journal article" date="2016" name="Gigascience">
        <title>De novo construction of an expanded transcriptome assembly for the western tarnished plant bug, Lygus hesperus.</title>
        <authorList>
            <person name="Tassone E.E."/>
            <person name="Geib S.M."/>
            <person name="Hall B."/>
            <person name="Fabrick J.A."/>
            <person name="Brent C.S."/>
            <person name="Hull J.J."/>
        </authorList>
    </citation>
    <scope>NUCLEOTIDE SEQUENCE</scope>
</reference>
<dbReference type="AlphaFoldDB" id="A0A146KV19"/>
<feature type="region of interest" description="Disordered" evidence="1">
    <location>
        <begin position="190"/>
        <end position="209"/>
    </location>
</feature>
<organism evidence="2">
    <name type="scientific">Lygus hesperus</name>
    <name type="common">Western plant bug</name>
    <dbReference type="NCBI Taxonomy" id="30085"/>
    <lineage>
        <taxon>Eukaryota</taxon>
        <taxon>Metazoa</taxon>
        <taxon>Ecdysozoa</taxon>
        <taxon>Arthropoda</taxon>
        <taxon>Hexapoda</taxon>
        <taxon>Insecta</taxon>
        <taxon>Pterygota</taxon>
        <taxon>Neoptera</taxon>
        <taxon>Paraneoptera</taxon>
        <taxon>Hemiptera</taxon>
        <taxon>Heteroptera</taxon>
        <taxon>Panheteroptera</taxon>
        <taxon>Cimicomorpha</taxon>
        <taxon>Miridae</taxon>
        <taxon>Mirini</taxon>
        <taxon>Lygus</taxon>
    </lineage>
</organism>
<evidence type="ECO:0000256" key="1">
    <source>
        <dbReference type="SAM" id="MobiDB-lite"/>
    </source>
</evidence>
<name>A0A146KV19_LYGHE</name>
<feature type="compositionally biased region" description="Polar residues" evidence="1">
    <location>
        <begin position="138"/>
        <end position="148"/>
    </location>
</feature>
<proteinExistence type="predicted"/>
<protein>
    <submittedName>
        <fullName evidence="2">Uncharacterized protein</fullName>
    </submittedName>
</protein>
<feature type="non-terminal residue" evidence="2">
    <location>
        <position position="1"/>
    </location>
</feature>
<evidence type="ECO:0000313" key="2">
    <source>
        <dbReference type="EMBL" id="JAP99748.1"/>
    </source>
</evidence>
<feature type="compositionally biased region" description="Basic and acidic residues" evidence="1">
    <location>
        <begin position="308"/>
        <end position="327"/>
    </location>
</feature>
<dbReference type="EMBL" id="GDHC01018880">
    <property type="protein sequence ID" value="JAP99748.1"/>
    <property type="molecule type" value="Transcribed_RNA"/>
</dbReference>
<feature type="region of interest" description="Disordered" evidence="1">
    <location>
        <begin position="252"/>
        <end position="335"/>
    </location>
</feature>
<feature type="region of interest" description="Disordered" evidence="1">
    <location>
        <begin position="77"/>
        <end position="151"/>
    </location>
</feature>
<sequence>RTTGERKVQEDLEVLFDPFFVPIDDPEGSDLSIDLSEDASYDIEMDEYWNKIGAIKEERARQLKALEDAENEVIVYDDGKKKKKDEEEEAAADAKKEHATKSLFTRPEPPPAEEGEDGAHLTFLDETIPKRIERGGKAQQTAGSSDMTQRAFRVSITEEGAELEDQAELKVGIESKRPKADLAEVKLTKEELNEPQQRGLIPRHAEEDENTAEWNFKTLEWKSLPIVQGEMELYTLEGNAFYVAPEDVELSDDEVAEYDSEGNLLPPLPVVRTGRPQVEDSDSEEEAPKPTEDWEEEEEEEEDDEEKKDEKKEEEKEKPPEPTEDEKKKKKKKPKKLLSNMFNYADREVLTVNSITRVSDFLIDCK</sequence>
<feature type="compositionally biased region" description="Basic and acidic residues" evidence="1">
    <location>
        <begin position="127"/>
        <end position="136"/>
    </location>
</feature>
<accession>A0A146KV19</accession>
<feature type="compositionally biased region" description="Acidic residues" evidence="1">
    <location>
        <begin position="293"/>
        <end position="307"/>
    </location>
</feature>
<gene>
    <name evidence="2" type="ORF">g.28848</name>
</gene>